<gene>
    <name evidence="1" type="ORF">R3P93_20045</name>
</gene>
<name>A0ABU4D546_9NOCA</name>
<evidence type="ECO:0000313" key="1">
    <source>
        <dbReference type="EMBL" id="MDV6304860.1"/>
    </source>
</evidence>
<dbReference type="Proteomes" id="UP001186104">
    <property type="component" value="Unassembled WGS sequence"/>
</dbReference>
<organism evidence="1 2">
    <name type="scientific">Rhodococcus cerastii</name>
    <dbReference type="NCBI Taxonomy" id="908616"/>
    <lineage>
        <taxon>Bacteria</taxon>
        <taxon>Bacillati</taxon>
        <taxon>Actinomycetota</taxon>
        <taxon>Actinomycetes</taxon>
        <taxon>Mycobacteriales</taxon>
        <taxon>Nocardiaceae</taxon>
        <taxon>Rhodococcus</taxon>
    </lineage>
</organism>
<dbReference type="EMBL" id="JAWLKF010000013">
    <property type="protein sequence ID" value="MDV6304860.1"/>
    <property type="molecule type" value="Genomic_DNA"/>
</dbReference>
<protein>
    <submittedName>
        <fullName evidence="1">Uncharacterized protein</fullName>
    </submittedName>
</protein>
<sequence length="89" mass="9582">MSDEYTTEGEGFEMIRNVDIGRAARIALASQNHDGPGMQLVLREAIDDREEGLERLISALAGQGGSLAAQLSPADIAAPLLWLVERSMD</sequence>
<reference evidence="1 2" key="1">
    <citation type="submission" date="2023-10" db="EMBL/GenBank/DDBJ databases">
        <title>Development of a sustainable strategy for remediation of hydrocarbon-contaminated territories based on the waste exchange concept.</title>
        <authorList>
            <person name="Krivoruchko A."/>
        </authorList>
    </citation>
    <scope>NUCLEOTIDE SEQUENCE [LARGE SCALE GENOMIC DNA]</scope>
    <source>
        <strain evidence="1 2">IEGM 1327</strain>
    </source>
</reference>
<keyword evidence="2" id="KW-1185">Reference proteome</keyword>
<proteinExistence type="predicted"/>
<evidence type="ECO:0000313" key="2">
    <source>
        <dbReference type="Proteomes" id="UP001186104"/>
    </source>
</evidence>
<accession>A0ABU4D546</accession>
<dbReference type="RefSeq" id="WP_317533872.1">
    <property type="nucleotide sequence ID" value="NZ_JAWLKF010000013.1"/>
</dbReference>
<comment type="caution">
    <text evidence="1">The sequence shown here is derived from an EMBL/GenBank/DDBJ whole genome shotgun (WGS) entry which is preliminary data.</text>
</comment>